<dbReference type="EMBL" id="QPJQ01000004">
    <property type="protein sequence ID" value="RCX07655.1"/>
    <property type="molecule type" value="Genomic_DNA"/>
</dbReference>
<keyword evidence="8" id="KW-0472">Membrane</keyword>
<evidence type="ECO:0000313" key="15">
    <source>
        <dbReference type="Proteomes" id="UP000644167"/>
    </source>
</evidence>
<evidence type="ECO:0000313" key="12">
    <source>
        <dbReference type="EMBL" id="QRV24365.1"/>
    </source>
</evidence>
<dbReference type="RefSeq" id="WP_114410797.1">
    <property type="nucleotide sequence ID" value="NZ_CP070273.1"/>
</dbReference>
<dbReference type="InterPro" id="IPR022346">
    <property type="entry name" value="T2SS_GspH"/>
</dbReference>
<evidence type="ECO:0000256" key="7">
    <source>
        <dbReference type="ARBA" id="ARBA00022989"/>
    </source>
</evidence>
<dbReference type="EMBL" id="CP070273">
    <property type="protein sequence ID" value="QRV24365.1"/>
    <property type="molecule type" value="Genomic_DNA"/>
</dbReference>
<keyword evidence="3" id="KW-1003">Cell membrane</keyword>
<evidence type="ECO:0000256" key="9">
    <source>
        <dbReference type="ARBA" id="ARBA00025772"/>
    </source>
</evidence>
<dbReference type="Proteomes" id="UP000644167">
    <property type="component" value="Chromosome"/>
</dbReference>
<dbReference type="Pfam" id="PF07963">
    <property type="entry name" value="N_methyl"/>
    <property type="match status" value="1"/>
</dbReference>
<evidence type="ECO:0000256" key="5">
    <source>
        <dbReference type="ARBA" id="ARBA00022519"/>
    </source>
</evidence>
<keyword evidence="15" id="KW-1185">Reference proteome</keyword>
<dbReference type="NCBIfam" id="TIGR02532">
    <property type="entry name" value="IV_pilin_GFxxxE"/>
    <property type="match status" value="1"/>
</dbReference>
<proteinExistence type="inferred from homology"/>
<evidence type="ECO:0000256" key="10">
    <source>
        <dbReference type="ARBA" id="ARBA00030775"/>
    </source>
</evidence>
<dbReference type="GO" id="GO:0015628">
    <property type="term" value="P:protein secretion by the type II secretion system"/>
    <property type="evidence" value="ECO:0007669"/>
    <property type="project" value="InterPro"/>
</dbReference>
<dbReference type="SUPFAM" id="SSF54523">
    <property type="entry name" value="Pili subunits"/>
    <property type="match status" value="1"/>
</dbReference>
<sequence>MSRQNGFSLLELLCVLVILSILAHVGSVHFLSVSQQAQDQNTLKTEMKRLAEALIQARQLAVSSGQTSYVCGGVKCVGGWSMGFLLYQIESRSGEKHEFRQITFDHSVTVFWHGFPIRKQQIEFQSNGLSGYQNGTFSFCLGAWQADLVLNQSGRFYLSDPQKMTAGQCG</sequence>
<dbReference type="GO" id="GO:0005886">
    <property type="term" value="C:plasma membrane"/>
    <property type="evidence" value="ECO:0007669"/>
    <property type="project" value="UniProtKB-SubCell"/>
</dbReference>
<reference evidence="13 14" key="1">
    <citation type="submission" date="2018-07" db="EMBL/GenBank/DDBJ databases">
        <title>Genomic Encyclopedia of Type Strains, Phase III (KMG-III): the genomes of soil and plant-associated and newly described type strains.</title>
        <authorList>
            <person name="Whitman W."/>
        </authorList>
    </citation>
    <scope>NUCLEOTIDE SEQUENCE [LARGE SCALE GENOMIC DNA]</scope>
    <source>
        <strain evidence="13 14">CECT 7731</strain>
    </source>
</reference>
<reference evidence="12 15" key="2">
    <citation type="submission" date="2021-02" db="EMBL/GenBank/DDBJ databases">
        <title>The genome of Marinomonas foliarum JZW.</title>
        <authorList>
            <person name="Sun M."/>
        </authorList>
    </citation>
    <scope>NUCLEOTIDE SEQUENCE [LARGE SCALE GENOMIC DNA]</scope>
    <source>
        <strain evidence="12 15">JZW</strain>
    </source>
</reference>
<feature type="domain" description="General secretion pathway GspH" evidence="11">
    <location>
        <begin position="48"/>
        <end position="154"/>
    </location>
</feature>
<keyword evidence="4" id="KW-0488">Methylation</keyword>
<dbReference type="Pfam" id="PF12019">
    <property type="entry name" value="GspH"/>
    <property type="match status" value="1"/>
</dbReference>
<comment type="subcellular location">
    <subcellularLocation>
        <location evidence="1">Cell inner membrane</location>
        <topology evidence="1">Single-pass membrane protein</topology>
    </subcellularLocation>
</comment>
<keyword evidence="5" id="KW-0997">Cell inner membrane</keyword>
<dbReference type="InterPro" id="IPR045584">
    <property type="entry name" value="Pilin-like"/>
</dbReference>
<keyword evidence="6" id="KW-0812">Transmembrane</keyword>
<dbReference type="InterPro" id="IPR012902">
    <property type="entry name" value="N_methyl_site"/>
</dbReference>
<evidence type="ECO:0000256" key="4">
    <source>
        <dbReference type="ARBA" id="ARBA00022481"/>
    </source>
</evidence>
<evidence type="ECO:0000256" key="6">
    <source>
        <dbReference type="ARBA" id="ARBA00022692"/>
    </source>
</evidence>
<evidence type="ECO:0000313" key="13">
    <source>
        <dbReference type="EMBL" id="RCX07655.1"/>
    </source>
</evidence>
<comment type="similarity">
    <text evidence="9">Belongs to the GSP H family.</text>
</comment>
<dbReference type="Gene3D" id="3.55.40.10">
    <property type="entry name" value="minor pseudopilin epsh domain"/>
    <property type="match status" value="1"/>
</dbReference>
<protein>
    <recommendedName>
        <fullName evidence="2">Type II secretion system protein H</fullName>
    </recommendedName>
    <alternativeName>
        <fullName evidence="10">General secretion pathway protein H</fullName>
    </alternativeName>
</protein>
<name>A0A369AEW0_9GAMM</name>
<dbReference type="Proteomes" id="UP000253506">
    <property type="component" value="Unassembled WGS sequence"/>
</dbReference>
<organism evidence="13 14">
    <name type="scientific">Marinomonas foliarum</name>
    <dbReference type="NCBI Taxonomy" id="491950"/>
    <lineage>
        <taxon>Bacteria</taxon>
        <taxon>Pseudomonadati</taxon>
        <taxon>Pseudomonadota</taxon>
        <taxon>Gammaproteobacteria</taxon>
        <taxon>Oceanospirillales</taxon>
        <taxon>Oceanospirillaceae</taxon>
        <taxon>Marinomonas</taxon>
    </lineage>
</organism>
<evidence type="ECO:0000256" key="2">
    <source>
        <dbReference type="ARBA" id="ARBA00021549"/>
    </source>
</evidence>
<gene>
    <name evidence="13" type="ORF">DFP77_10411</name>
    <name evidence="12" type="ORF">JSY38_02160</name>
</gene>
<dbReference type="OrthoDB" id="6078078at2"/>
<evidence type="ECO:0000256" key="8">
    <source>
        <dbReference type="ARBA" id="ARBA00023136"/>
    </source>
</evidence>
<evidence type="ECO:0000256" key="3">
    <source>
        <dbReference type="ARBA" id="ARBA00022475"/>
    </source>
</evidence>
<evidence type="ECO:0000313" key="14">
    <source>
        <dbReference type="Proteomes" id="UP000253506"/>
    </source>
</evidence>
<accession>A0A369AEW0</accession>
<keyword evidence="7" id="KW-1133">Transmembrane helix</keyword>
<evidence type="ECO:0000259" key="11">
    <source>
        <dbReference type="Pfam" id="PF12019"/>
    </source>
</evidence>
<dbReference type="GO" id="GO:0015627">
    <property type="term" value="C:type II protein secretion system complex"/>
    <property type="evidence" value="ECO:0007669"/>
    <property type="project" value="InterPro"/>
</dbReference>
<dbReference type="AlphaFoldDB" id="A0A369AEW0"/>
<evidence type="ECO:0000256" key="1">
    <source>
        <dbReference type="ARBA" id="ARBA00004377"/>
    </source>
</evidence>